<dbReference type="AlphaFoldDB" id="A0A5S9IK05"/>
<name>A0A5S9IK05_UABAM</name>
<keyword evidence="7" id="KW-1185">Reference proteome</keyword>
<dbReference type="SUPFAM" id="SSF52540">
    <property type="entry name" value="P-loop containing nucleoside triphosphate hydrolases"/>
    <property type="match status" value="1"/>
</dbReference>
<dbReference type="PROSITE" id="PS00211">
    <property type="entry name" value="ABC_TRANSPORTER_1"/>
    <property type="match status" value="1"/>
</dbReference>
<keyword evidence="2" id="KW-0547">Nucleotide-binding</keyword>
<dbReference type="InterPro" id="IPR003593">
    <property type="entry name" value="AAA+_ATPase"/>
</dbReference>
<dbReference type="PANTHER" id="PTHR42939">
    <property type="entry name" value="ABC TRANSPORTER ATP-BINDING PROTEIN ALBC-RELATED"/>
    <property type="match status" value="1"/>
</dbReference>
<feature type="domain" description="ABC transporter" evidence="5">
    <location>
        <begin position="11"/>
        <end position="242"/>
    </location>
</feature>
<dbReference type="KEGG" id="uam:UABAM_00813"/>
<dbReference type="InterPro" id="IPR017871">
    <property type="entry name" value="ABC_transporter-like_CS"/>
</dbReference>
<dbReference type="EMBL" id="AP019860">
    <property type="protein sequence ID" value="BBM82470.1"/>
    <property type="molecule type" value="Genomic_DNA"/>
</dbReference>
<dbReference type="GO" id="GO:0016887">
    <property type="term" value="F:ATP hydrolysis activity"/>
    <property type="evidence" value="ECO:0007669"/>
    <property type="project" value="InterPro"/>
</dbReference>
<keyword evidence="1" id="KW-0813">Transport</keyword>
<feature type="compositionally biased region" description="Polar residues" evidence="4">
    <location>
        <begin position="368"/>
        <end position="377"/>
    </location>
</feature>
<evidence type="ECO:0000256" key="3">
    <source>
        <dbReference type="ARBA" id="ARBA00022840"/>
    </source>
</evidence>
<dbReference type="Proteomes" id="UP000326354">
    <property type="component" value="Chromosome"/>
</dbReference>
<dbReference type="InterPro" id="IPR051782">
    <property type="entry name" value="ABC_Transporter_VariousFunc"/>
</dbReference>
<dbReference type="InterPro" id="IPR027417">
    <property type="entry name" value="P-loop_NTPase"/>
</dbReference>
<dbReference type="OrthoDB" id="9804819at2"/>
<protein>
    <submittedName>
        <fullName evidence="6">ABC transporter ATP-binding protein</fullName>
    </submittedName>
</protein>
<organism evidence="6 7">
    <name type="scientific">Uabimicrobium amorphum</name>
    <dbReference type="NCBI Taxonomy" id="2596890"/>
    <lineage>
        <taxon>Bacteria</taxon>
        <taxon>Pseudomonadati</taxon>
        <taxon>Planctomycetota</taxon>
        <taxon>Candidatus Uabimicrobiia</taxon>
        <taxon>Candidatus Uabimicrobiales</taxon>
        <taxon>Candidatus Uabimicrobiaceae</taxon>
        <taxon>Candidatus Uabimicrobium</taxon>
    </lineage>
</organism>
<dbReference type="PANTHER" id="PTHR42939:SF1">
    <property type="entry name" value="ABC TRANSPORTER ATP-BINDING PROTEIN ALBC-RELATED"/>
    <property type="match status" value="1"/>
</dbReference>
<gene>
    <name evidence="6" type="ORF">UABAM_00813</name>
</gene>
<evidence type="ECO:0000313" key="7">
    <source>
        <dbReference type="Proteomes" id="UP000326354"/>
    </source>
</evidence>
<dbReference type="Gene3D" id="3.40.50.300">
    <property type="entry name" value="P-loop containing nucleotide triphosphate hydrolases"/>
    <property type="match status" value="1"/>
</dbReference>
<dbReference type="InterPro" id="IPR003439">
    <property type="entry name" value="ABC_transporter-like_ATP-bd"/>
</dbReference>
<dbReference type="RefSeq" id="WP_151966710.1">
    <property type="nucleotide sequence ID" value="NZ_AP019860.1"/>
</dbReference>
<feature type="region of interest" description="Disordered" evidence="4">
    <location>
        <begin position="302"/>
        <end position="377"/>
    </location>
</feature>
<dbReference type="PROSITE" id="PS50893">
    <property type="entry name" value="ABC_TRANSPORTER_2"/>
    <property type="match status" value="1"/>
</dbReference>
<proteinExistence type="predicted"/>
<evidence type="ECO:0000256" key="1">
    <source>
        <dbReference type="ARBA" id="ARBA00022448"/>
    </source>
</evidence>
<reference evidence="6 7" key="1">
    <citation type="submission" date="2019-08" db="EMBL/GenBank/DDBJ databases">
        <title>Complete genome sequence of Candidatus Uab amorphum.</title>
        <authorList>
            <person name="Shiratori T."/>
            <person name="Suzuki S."/>
            <person name="Kakizawa Y."/>
            <person name="Ishida K."/>
        </authorList>
    </citation>
    <scope>NUCLEOTIDE SEQUENCE [LARGE SCALE GENOMIC DNA]</scope>
    <source>
        <strain evidence="6 7">SRT547</strain>
    </source>
</reference>
<sequence>MSNAKKIVEVIKLHKVYKDFWGREKVRAVTNLNFDVRQGEIFGLLGPNGAGKTTTIKLLLGLLFPSHGKVTIFNQSPRSIFSKSRLGFLPEESYLYPYQNAEEALTFYAKLFNLPPKIRKKRVNDLIEMVGLEKARKRFIKEYSKGMARRIGIAQALINDPEFIILDEPTSGLDPLGTREIKDLILELKKHGKTILLCSHLLSDVEDVCDRFCILYSGHKICEGDIDTLLANEDMMQVTSEKMDADRQKRLASWFAKEGLEVYNFGNKRQRLETFFLQQIEKAREEHMEQQKSKRELKEFVSEAKKDTKGQENILEQLVKTNEPEEKPEPVVEEKAPEVKVEDLLKKEAPAPEQKQQQEPKKEVDQSLIESLTNKKK</sequence>
<dbReference type="CDD" id="cd03230">
    <property type="entry name" value="ABC_DR_subfamily_A"/>
    <property type="match status" value="1"/>
</dbReference>
<feature type="compositionally biased region" description="Basic and acidic residues" evidence="4">
    <location>
        <begin position="322"/>
        <end position="365"/>
    </location>
</feature>
<accession>A0A5S9IK05</accession>
<dbReference type="SMART" id="SM00382">
    <property type="entry name" value="AAA"/>
    <property type="match status" value="1"/>
</dbReference>
<evidence type="ECO:0000259" key="5">
    <source>
        <dbReference type="PROSITE" id="PS50893"/>
    </source>
</evidence>
<evidence type="ECO:0000256" key="4">
    <source>
        <dbReference type="SAM" id="MobiDB-lite"/>
    </source>
</evidence>
<evidence type="ECO:0000256" key="2">
    <source>
        <dbReference type="ARBA" id="ARBA00022741"/>
    </source>
</evidence>
<dbReference type="Pfam" id="PF00005">
    <property type="entry name" value="ABC_tran"/>
    <property type="match status" value="1"/>
</dbReference>
<evidence type="ECO:0000313" key="6">
    <source>
        <dbReference type="EMBL" id="BBM82470.1"/>
    </source>
</evidence>
<dbReference type="GO" id="GO:0005524">
    <property type="term" value="F:ATP binding"/>
    <property type="evidence" value="ECO:0007669"/>
    <property type="project" value="UniProtKB-KW"/>
</dbReference>
<keyword evidence="3 6" id="KW-0067">ATP-binding</keyword>